<name>A0A9P0LYB9_ACAOB</name>
<evidence type="ECO:0000313" key="3">
    <source>
        <dbReference type="Proteomes" id="UP001152888"/>
    </source>
</evidence>
<sequence>MEGGNAISSAKPRRPVESPRRFYSLVTIFIFRVNSDDTVNEPVGILHYKLFWHLLLSVPFFGAARVLAWHF</sequence>
<evidence type="ECO:0000313" key="2">
    <source>
        <dbReference type="EMBL" id="CAH2001887.1"/>
    </source>
</evidence>
<protein>
    <submittedName>
        <fullName evidence="2">Uncharacterized protein</fullName>
    </submittedName>
</protein>
<keyword evidence="1" id="KW-0812">Transmembrane</keyword>
<dbReference type="EMBL" id="CAKOFQ010007474">
    <property type="protein sequence ID" value="CAH2001887.1"/>
    <property type="molecule type" value="Genomic_DNA"/>
</dbReference>
<keyword evidence="1" id="KW-1133">Transmembrane helix</keyword>
<dbReference type="AlphaFoldDB" id="A0A9P0LYB9"/>
<proteinExistence type="predicted"/>
<keyword evidence="1" id="KW-0472">Membrane</keyword>
<keyword evidence="3" id="KW-1185">Reference proteome</keyword>
<dbReference type="Proteomes" id="UP001152888">
    <property type="component" value="Unassembled WGS sequence"/>
</dbReference>
<evidence type="ECO:0000256" key="1">
    <source>
        <dbReference type="SAM" id="Phobius"/>
    </source>
</evidence>
<accession>A0A9P0LYB9</accession>
<reference evidence="2" key="1">
    <citation type="submission" date="2022-03" db="EMBL/GenBank/DDBJ databases">
        <authorList>
            <person name="Sayadi A."/>
        </authorList>
    </citation>
    <scope>NUCLEOTIDE SEQUENCE</scope>
</reference>
<comment type="caution">
    <text evidence="2">The sequence shown here is derived from an EMBL/GenBank/DDBJ whole genome shotgun (WGS) entry which is preliminary data.</text>
</comment>
<feature type="transmembrane region" description="Helical" evidence="1">
    <location>
        <begin position="50"/>
        <end position="68"/>
    </location>
</feature>
<organism evidence="2 3">
    <name type="scientific">Acanthoscelides obtectus</name>
    <name type="common">Bean weevil</name>
    <name type="synonym">Bruchus obtectus</name>
    <dbReference type="NCBI Taxonomy" id="200917"/>
    <lineage>
        <taxon>Eukaryota</taxon>
        <taxon>Metazoa</taxon>
        <taxon>Ecdysozoa</taxon>
        <taxon>Arthropoda</taxon>
        <taxon>Hexapoda</taxon>
        <taxon>Insecta</taxon>
        <taxon>Pterygota</taxon>
        <taxon>Neoptera</taxon>
        <taxon>Endopterygota</taxon>
        <taxon>Coleoptera</taxon>
        <taxon>Polyphaga</taxon>
        <taxon>Cucujiformia</taxon>
        <taxon>Chrysomeloidea</taxon>
        <taxon>Chrysomelidae</taxon>
        <taxon>Bruchinae</taxon>
        <taxon>Bruchini</taxon>
        <taxon>Acanthoscelides</taxon>
    </lineage>
</organism>
<gene>
    <name evidence="2" type="ORF">ACAOBT_LOCUS26494</name>
</gene>